<feature type="compositionally biased region" description="Polar residues" evidence="1">
    <location>
        <begin position="1784"/>
        <end position="1793"/>
    </location>
</feature>
<feature type="compositionally biased region" description="Polar residues" evidence="1">
    <location>
        <begin position="2194"/>
        <end position="2205"/>
    </location>
</feature>
<feature type="compositionally biased region" description="Acidic residues" evidence="1">
    <location>
        <begin position="1746"/>
        <end position="1756"/>
    </location>
</feature>
<dbReference type="PANTHER" id="PTHR13843:SF12">
    <property type="entry name" value="ATPASE F1_V1_A1 COMPLEX ALPHA_BETA SUBUNIT NUCLEOTIDE-BINDING DOMAIN-CONTAINING PROTEIN"/>
    <property type="match status" value="1"/>
</dbReference>
<protein>
    <submittedName>
        <fullName evidence="5">Microtubule-associated protein futsch-like isoform X1</fullName>
    </submittedName>
</protein>
<evidence type="ECO:0000256" key="1">
    <source>
        <dbReference type="SAM" id="MobiDB-lite"/>
    </source>
</evidence>
<feature type="domain" description="Microtubule-associated protein 1B/S N-terminal" evidence="2">
    <location>
        <begin position="15"/>
        <end position="198"/>
    </location>
</feature>
<feature type="compositionally biased region" description="Basic and acidic residues" evidence="1">
    <location>
        <begin position="2162"/>
        <end position="2173"/>
    </location>
</feature>
<dbReference type="GeneID" id="106470015"/>
<dbReference type="PANTHER" id="PTHR13843">
    <property type="entry name" value="MICROTUBULE-ASSOCIATED PROTEIN"/>
    <property type="match status" value="1"/>
</dbReference>
<evidence type="ECO:0000313" key="5">
    <source>
        <dbReference type="RefSeq" id="XP_013785989.1"/>
    </source>
</evidence>
<dbReference type="InterPro" id="IPR026074">
    <property type="entry name" value="MAP1"/>
</dbReference>
<feature type="compositionally biased region" description="Basic and acidic residues" evidence="1">
    <location>
        <begin position="599"/>
        <end position="616"/>
    </location>
</feature>
<evidence type="ECO:0000259" key="3">
    <source>
        <dbReference type="Pfam" id="PF25281"/>
    </source>
</evidence>
<gene>
    <name evidence="5" type="primary">LOC106470015</name>
</gene>
<feature type="compositionally biased region" description="Basic and acidic residues" evidence="1">
    <location>
        <begin position="546"/>
        <end position="569"/>
    </location>
</feature>
<feature type="compositionally biased region" description="Polar residues" evidence="1">
    <location>
        <begin position="2148"/>
        <end position="2161"/>
    </location>
</feature>
<accession>A0ABM1BP83</accession>
<feature type="region of interest" description="Disordered" evidence="1">
    <location>
        <begin position="2058"/>
        <end position="2092"/>
    </location>
</feature>
<feature type="compositionally biased region" description="Basic and acidic residues" evidence="1">
    <location>
        <begin position="624"/>
        <end position="635"/>
    </location>
</feature>
<name>A0ABM1BP83_LIMPO</name>
<sequence length="2374" mass="266302">MDTNSGDNSHFGGHLLIVVSEPYTDDHKERILEKVSKGLLSWDVTKTGSDLTGLKDEFNKELNPEQPEDFIVQYSTERLAVEVLLNPKVSVFKQCLKNLLSSSTAYKHIIYAGYAFTGSGSWILRDGAFSFKAFTDIFNDPDVQCVLMKIPDCSVHIHCTAEGDWCESNITENMTCVFLNPPDITSSFPGSQELVQYLKRFLISHSLEEIMKPSAVVGNIRFSRPTLYVFPGGDGNCALFGISGFNMLVDGGFERKPCFWEFVRHIDRLDAMIITRVNESNLNGITSLIKRKQKEHVFPHVGYIFCNITDGKDSPCDEVPKDKDDLLVSILDEGHEFLNNLSNLNLKPHLCFRENGTDPLTLYHKMGHGTLDMYVLTPPKENKEVKEFFQQWSSKKDSFSSTTDSMKNFEDVSVPLSDLVSISALVVWRPANLKDPITRILITGNAPQSKIFEGLETIKDLEILQQFDCTQSVLRKTVGDKPKLIKNAEKPVAKVLPKPNTSSPSGPQKKIIQKTQTATGKKDNAVINKTTSERRPSDPTKSSTRKNIDSKKLETKVNGKSLESNKDVSKTGTPSSKGKELQSSDTKKIESAVKTVSSVERKTKGAKDINNKKTVETKISNKNAKSEPKTKRPETPTKISHVSKETSGKTPTSSPKHSTKPSTSKSVKKPQQTEMNIKKRAEHKLASARLEENSKIGGKSSLGSLDTEEKFKVGSNVTTDVQKTEQDNSSINMVANTETDIINSFEKEVSQPSNDDRGDFGNVNLISYDQSIIREAVASEAEPLDQANEKVFSQTDQLSQYVLTDRDQGITETECVLTDKDKGITETECVLTDKDQGITETECVLTDKDQGTTETECVLTDKDQGTTETECVLTDKDQGTTETECVLTDKDQGTTETECVLTDKDQGITETECVLTDKDQGITETECVLTDKDQVKVDSEITSYSKNELEGVSLNKSEGLAQTGSFSDNTQDCFHAEHDTNDTSQVLIRTENMLKDKDNHLGVTPTRSVLSDQKLAQTEIDQDQGLNKVNGMTEIELGDQEKGKAESEFLFKTSDEKIDYTERVFRDKEEARFGSVVDNTVGSVVDNTDIGWSKMNYGITNKDKLDSIDNYVSNSKCQGLDQVEKGLSEEDSQRTRINEETEGNFDNIKSVESGRVEQSFDGGFTDNSNTRLDLSVGGESIVKNDDQIYKDVEKSICQNTVENLHAFDGGDIGISEQGRTAEEFESPGLSQQVPLFLKDQDIYKETISDDNQVLDKPELLQQDKDGFDSLNDNEVKISASTVTNEQSFDELNEKTNIEEKEQITEVKLAEETVDSESVLSISDPKFDQNEEFHAGIPFENKISEIEKRQATHFEKYENSSFTNEENLCDLQTGSFLQEQTNVAFFDNGVQERELENQLNEPELIHQTEDSSCFIAKTTSEDILDVTEQESLKRNACEQIFGIDSTGYPSVYGDSLASEEQESTFPLDNFNHNYREDNTGNLTNRTSNEQSSNDFDIIKHDSELSDYKNDHQVDFVNDDDDRRNTRDEIKESLYLDPLEKQAEETAKNTKEQEMIPQENDLDLQKNFELAKDHIHVPGSQLGVKSEPHTSEKDYSASETLDAVSDDILPEDGTPCGEAEKSFDQSFGEGFPNSSHEKNLEIKEAIDTVHNEKETIIAQSMNQDEMYFTHDDVIKLEEKQLSQHQEISDEDDGEMIRYPTPPGDQDFYEHVGPDAQLKEDHIESGSYILQYDVTGHHSQTCEDLTEQPLYEESEEDESERSGSPVIEEPVYGNTLKANYPEMVNISEGTTPSEPQSPLDAKQQVPAKTQRDHSVDHHISQEKKIEFLENMSETKLEQKESEQMSAFPHILRERDTEGNCGNLNEERDFYSQKHSKESTFECKTEDVSWDKSEQEFLGGKADCQKEGFLYEQGSDLTSLSLSHQYCEDSFGVSSTDIKHNESTFAYKELTCSDKDSFSHYSSSELLRTVPTDLARENLQATYFEDDTRDCEKADDPKTSQTEIMHDLTNKEEMGLNSSNLIEHGHLQDIDSYGSDSVPANQLFSTAAVIQDQANYEEHHLPLNIADKEPNSFITRDSTSSSSEDEDNPYYGEQASHYSYSNRSYYQEDAREISDFSSGHSYSTFPHQSQFGGIQNPTFDDQSNEYEKLQEDSATTIHTKSSGFNRSDEEFHLDNWDKPLGLPTPPDSQDITKRNKMASKTTIKGSTKTPVVAPTKSISNHNVKKGLLNGKSTPTASDRAVSPRTEKTNLQGKSKGLTANGLVNPIYVDLTYVPNHGDPNYCDVEFFRKIRARYYVFSGTNPTKEAFNALLEAKKDWNDKDAEVTIIPTHETDALGYWIALNQEILAANKIEVAPSADRCTINLQDHETSCAAYRLEF</sequence>
<feature type="domain" description="Microtubule-associated protein 1A/B/S-like MBL-like" evidence="3">
    <location>
        <begin position="206"/>
        <end position="473"/>
    </location>
</feature>
<dbReference type="InterPro" id="IPR056617">
    <property type="entry name" value="MAP1B/S_N"/>
</dbReference>
<dbReference type="Pfam" id="PF23415">
    <property type="entry name" value="MAPB1_N"/>
    <property type="match status" value="1"/>
</dbReference>
<reference evidence="5" key="1">
    <citation type="submission" date="2025-08" db="UniProtKB">
        <authorList>
            <consortium name="RefSeq"/>
        </authorList>
    </citation>
    <scope>IDENTIFICATION</scope>
    <source>
        <tissue evidence="5">Muscle</tissue>
    </source>
</reference>
<dbReference type="RefSeq" id="XP_013785989.1">
    <property type="nucleotide sequence ID" value="XM_013930535.2"/>
</dbReference>
<feature type="compositionally biased region" description="Polar residues" evidence="1">
    <location>
        <begin position="2113"/>
        <end position="2137"/>
    </location>
</feature>
<keyword evidence="4" id="KW-1185">Reference proteome</keyword>
<evidence type="ECO:0000313" key="4">
    <source>
        <dbReference type="Proteomes" id="UP000694941"/>
    </source>
</evidence>
<feature type="region of interest" description="Disordered" evidence="1">
    <location>
        <begin position="1746"/>
        <end position="1819"/>
    </location>
</feature>
<feature type="compositionally biased region" description="Basic and acidic residues" evidence="1">
    <location>
        <begin position="577"/>
        <end position="591"/>
    </location>
</feature>
<feature type="region of interest" description="Disordered" evidence="1">
    <location>
        <begin position="489"/>
        <end position="703"/>
    </location>
</feature>
<feature type="region of interest" description="Disordered" evidence="1">
    <location>
        <begin position="2113"/>
        <end position="2248"/>
    </location>
</feature>
<dbReference type="InterPro" id="IPR057480">
    <property type="entry name" value="MAP1A/B/S-like_MBL"/>
</dbReference>
<feature type="compositionally biased region" description="Basic and acidic residues" evidence="1">
    <location>
        <begin position="1806"/>
        <end position="1819"/>
    </location>
</feature>
<evidence type="ECO:0000259" key="2">
    <source>
        <dbReference type="Pfam" id="PF23415"/>
    </source>
</evidence>
<proteinExistence type="predicted"/>
<dbReference type="Proteomes" id="UP000694941">
    <property type="component" value="Unplaced"/>
</dbReference>
<organism evidence="4 5">
    <name type="scientific">Limulus polyphemus</name>
    <name type="common">Atlantic horseshoe crab</name>
    <dbReference type="NCBI Taxonomy" id="6850"/>
    <lineage>
        <taxon>Eukaryota</taxon>
        <taxon>Metazoa</taxon>
        <taxon>Ecdysozoa</taxon>
        <taxon>Arthropoda</taxon>
        <taxon>Chelicerata</taxon>
        <taxon>Merostomata</taxon>
        <taxon>Xiphosura</taxon>
        <taxon>Limulidae</taxon>
        <taxon>Limulus</taxon>
    </lineage>
</organism>
<feature type="compositionally biased region" description="Low complexity" evidence="1">
    <location>
        <begin position="648"/>
        <end position="665"/>
    </location>
</feature>
<feature type="compositionally biased region" description="Basic and acidic residues" evidence="1">
    <location>
        <begin position="676"/>
        <end position="694"/>
    </location>
</feature>
<dbReference type="Pfam" id="PF25281">
    <property type="entry name" value="MBL_MAP1B"/>
    <property type="match status" value="1"/>
</dbReference>